<proteinExistence type="predicted"/>
<organism evidence="1">
    <name type="scientific">Heyndrickxia faecalis</name>
    <dbReference type="NCBI Taxonomy" id="2824910"/>
    <lineage>
        <taxon>Bacteria</taxon>
        <taxon>Bacillati</taxon>
        <taxon>Bacillota</taxon>
        <taxon>Bacilli</taxon>
        <taxon>Bacillales</taxon>
        <taxon>Bacillaceae</taxon>
        <taxon>Heyndrickxia</taxon>
    </lineage>
</organism>
<dbReference type="RefSeq" id="WP_350346544.1">
    <property type="nucleotide sequence ID" value="NZ_CP158453.1"/>
</dbReference>
<gene>
    <name evidence="1" type="ORF">ABR335_02985</name>
</gene>
<sequence>MQSFSCIFYKTLAFKVRPKLSVSLPSLGLLLIQQALNRAFALQNITQTFYSKLTPEHQKFIQHHMERIQKDEYIQVDFEEAIASIEQVHDALDSYVNFLINEEEGKKYLESEGLDVEELQSHLTKIKEIIISYTSSIVEIIDGNVHWEQIGDRLSGFINWLQAELQGNDEIDLFTLNFDLLLETILLRTVGTDEFTDFHVKRGKTPDGHDKFNFDPQQTLNDFDYRRIRLHHLHGSLSSFKRLSDGRIFKLRTEDIRLSDLYKKLDANELFPSIITGGFKSKCFLQEKSAEYCSI</sequence>
<evidence type="ECO:0000313" key="1">
    <source>
        <dbReference type="EMBL" id="XBX98589.1"/>
    </source>
</evidence>
<name>A0AAU7WIR4_9BACI</name>
<dbReference type="EMBL" id="CP158453">
    <property type="protein sequence ID" value="XBX98589.1"/>
    <property type="molecule type" value="Genomic_DNA"/>
</dbReference>
<protein>
    <submittedName>
        <fullName evidence="1">Uncharacterized protein</fullName>
    </submittedName>
</protein>
<reference evidence="1" key="1">
    <citation type="submission" date="2024-06" db="EMBL/GenBank/DDBJ databases">
        <authorList>
            <person name="Huang C.H."/>
            <person name="Ting Y.S."/>
            <person name="Cheng Y.H."/>
        </authorList>
    </citation>
    <scope>NUCLEOTIDE SEQUENCE</scope>
    <source>
        <strain evidence="1">TCI803</strain>
    </source>
</reference>
<dbReference type="GeneID" id="93258532"/>
<dbReference type="AlphaFoldDB" id="A0AAU7WIR4"/>
<accession>A0AAU7WIR4</accession>